<dbReference type="EMBL" id="WIGN01000041">
    <property type="protein sequence ID" value="KAF6814729.1"/>
    <property type="molecule type" value="Genomic_DNA"/>
</dbReference>
<organism evidence="2 3">
    <name type="scientific">Colletotrichum sojae</name>
    <dbReference type="NCBI Taxonomy" id="2175907"/>
    <lineage>
        <taxon>Eukaryota</taxon>
        <taxon>Fungi</taxon>
        <taxon>Dikarya</taxon>
        <taxon>Ascomycota</taxon>
        <taxon>Pezizomycotina</taxon>
        <taxon>Sordariomycetes</taxon>
        <taxon>Hypocreomycetidae</taxon>
        <taxon>Glomerellales</taxon>
        <taxon>Glomerellaceae</taxon>
        <taxon>Colletotrichum</taxon>
        <taxon>Colletotrichum orchidearum species complex</taxon>
    </lineage>
</organism>
<evidence type="ECO:0000313" key="2">
    <source>
        <dbReference type="EMBL" id="KAF6814729.1"/>
    </source>
</evidence>
<reference evidence="2 3" key="1">
    <citation type="journal article" date="2020" name="Phytopathology">
        <title>Genome Sequence Resources of Colletotrichum truncatum, C. plurivorum, C. musicola, and C. sojae: Four Species Pathogenic to Soybean (Glycine max).</title>
        <authorList>
            <person name="Rogerio F."/>
            <person name="Boufleur T.R."/>
            <person name="Ciampi-Guillardi M."/>
            <person name="Sukno S.A."/>
            <person name="Thon M.R."/>
            <person name="Massola Junior N.S."/>
            <person name="Baroncelli R."/>
        </authorList>
    </citation>
    <scope>NUCLEOTIDE SEQUENCE [LARGE SCALE GENOMIC DNA]</scope>
    <source>
        <strain evidence="2 3">LFN0009</strain>
    </source>
</reference>
<feature type="transmembrane region" description="Helical" evidence="1">
    <location>
        <begin position="89"/>
        <end position="111"/>
    </location>
</feature>
<feature type="transmembrane region" description="Helical" evidence="1">
    <location>
        <begin position="7"/>
        <end position="28"/>
    </location>
</feature>
<keyword evidence="1" id="KW-1133">Transmembrane helix</keyword>
<sequence length="129" mass="14057">MQVEATLMAIIAATAGWLAIGGVGYSPWASQDVRIGLVVVFCLMQAVGFIFTFHHDPQAVYAAGAAIGMTITTLVVLLVNTGVQNFAQGFFWALSGLYFGLFWVFIAKLVIERRRLRAENALRNTANKC</sequence>
<evidence type="ECO:0000313" key="3">
    <source>
        <dbReference type="Proteomes" id="UP000652219"/>
    </source>
</evidence>
<gene>
    <name evidence="2" type="ORF">CSOJ01_03952</name>
</gene>
<keyword evidence="1" id="KW-0472">Membrane</keyword>
<comment type="caution">
    <text evidence="2">The sequence shown here is derived from an EMBL/GenBank/DDBJ whole genome shotgun (WGS) entry which is preliminary data.</text>
</comment>
<keyword evidence="3" id="KW-1185">Reference proteome</keyword>
<protein>
    <submittedName>
        <fullName evidence="2">Uncharacterized protein</fullName>
    </submittedName>
</protein>
<name>A0A8H6MZF5_9PEZI</name>
<keyword evidence="1" id="KW-0812">Transmembrane</keyword>
<dbReference type="AlphaFoldDB" id="A0A8H6MZF5"/>
<proteinExistence type="predicted"/>
<evidence type="ECO:0000256" key="1">
    <source>
        <dbReference type="SAM" id="Phobius"/>
    </source>
</evidence>
<accession>A0A8H6MZF5</accession>
<feature type="transmembrane region" description="Helical" evidence="1">
    <location>
        <begin position="34"/>
        <end position="53"/>
    </location>
</feature>
<dbReference type="Proteomes" id="UP000652219">
    <property type="component" value="Unassembled WGS sequence"/>
</dbReference>
<feature type="transmembrane region" description="Helical" evidence="1">
    <location>
        <begin position="60"/>
        <end position="83"/>
    </location>
</feature>